<dbReference type="GO" id="GO:0046872">
    <property type="term" value="F:metal ion binding"/>
    <property type="evidence" value="ECO:0007669"/>
    <property type="project" value="UniProtKB-KW"/>
</dbReference>
<sequence>MSLPLSVSPAVAAALEAGTPVVALESTIISHGLPRPDNLEAARGFESILSGMGVVPATIAVLDGQLKAGLTDDELVRIAGEDIPKLSVRDLPIVLARGGSGATTVAATSYIADLAGIRVFATGGLGGVHRGAAETFDESADLKVLSEVPITVVSAGVKSILDIPATLERLESLGVIVLGFGTDTFPSFWLTDSGFELDWAVPDAAAVAEVMASRDELGQPAAILVANPLPVTEQLDPAVHDRALADALRMADEQGLSGKEVTPFLLQTIVGLTGGESLAVNLKIAANNIRVAGEIARSWASR</sequence>
<dbReference type="OrthoDB" id="9805870at2"/>
<name>A0A5M4FAZ5_9ACTN</name>
<keyword evidence="8" id="KW-1185">Reference proteome</keyword>
<organism evidence="7 8">
    <name type="scientific">Aeromicrobium ginsengisoli</name>
    <dbReference type="NCBI Taxonomy" id="363867"/>
    <lineage>
        <taxon>Bacteria</taxon>
        <taxon>Bacillati</taxon>
        <taxon>Actinomycetota</taxon>
        <taxon>Actinomycetes</taxon>
        <taxon>Propionibacteriales</taxon>
        <taxon>Nocardioidaceae</taxon>
        <taxon>Aeromicrobium</taxon>
    </lineage>
</organism>
<dbReference type="Gene3D" id="3.40.1790.10">
    <property type="entry name" value="Indigoidine synthase domain"/>
    <property type="match status" value="1"/>
</dbReference>
<dbReference type="InterPro" id="IPR007342">
    <property type="entry name" value="PsuG"/>
</dbReference>
<reference evidence="7" key="1">
    <citation type="submission" date="2019-09" db="EMBL/GenBank/DDBJ databases">
        <authorList>
            <person name="Li J."/>
        </authorList>
    </citation>
    <scope>NUCLEOTIDE SEQUENCE [LARGE SCALE GENOMIC DNA]</scope>
    <source>
        <strain evidence="7">JCM 14732</strain>
    </source>
</reference>
<comment type="function">
    <text evidence="6">Catalyzes the reversible cleavage of pseudouridine 5'-phosphate (PsiMP) to ribose 5-phosphate and uracil. Functions biologically in the cleavage direction, as part of a pseudouridine degradation pathway.</text>
</comment>
<dbReference type="GO" id="GO:0004730">
    <property type="term" value="F:pseudouridylate synthase activity"/>
    <property type="evidence" value="ECO:0007669"/>
    <property type="project" value="UniProtKB-UniRule"/>
</dbReference>
<evidence type="ECO:0000256" key="3">
    <source>
        <dbReference type="ARBA" id="ARBA00023211"/>
    </source>
</evidence>
<proteinExistence type="inferred from homology"/>
<comment type="similarity">
    <text evidence="6">Belongs to the pseudouridine-5'-phosphate glycosidase family.</text>
</comment>
<dbReference type="Proteomes" id="UP000380867">
    <property type="component" value="Unassembled WGS sequence"/>
</dbReference>
<keyword evidence="2 6" id="KW-0378">Hydrolase</keyword>
<dbReference type="AlphaFoldDB" id="A0A5M4FAZ5"/>
<comment type="subunit">
    <text evidence="6">Homotrimer.</text>
</comment>
<evidence type="ECO:0000256" key="4">
    <source>
        <dbReference type="ARBA" id="ARBA00023239"/>
    </source>
</evidence>
<comment type="caution">
    <text evidence="7">The sequence shown here is derived from an EMBL/GenBank/DDBJ whole genome shotgun (WGS) entry which is preliminary data.</text>
</comment>
<keyword evidence="3 6" id="KW-0464">Manganese</keyword>
<keyword evidence="4 6" id="KW-0456">Lyase</keyword>
<dbReference type="GO" id="GO:0016798">
    <property type="term" value="F:hydrolase activity, acting on glycosyl bonds"/>
    <property type="evidence" value="ECO:0007669"/>
    <property type="project" value="UniProtKB-KW"/>
</dbReference>
<comment type="catalytic activity">
    <reaction evidence="6">
        <text>D-ribose 5-phosphate + uracil = psi-UMP + H2O</text>
        <dbReference type="Rhea" id="RHEA:18337"/>
        <dbReference type="ChEBI" id="CHEBI:15377"/>
        <dbReference type="ChEBI" id="CHEBI:17568"/>
        <dbReference type="ChEBI" id="CHEBI:58380"/>
        <dbReference type="ChEBI" id="CHEBI:78346"/>
        <dbReference type="EC" id="4.2.1.70"/>
    </reaction>
</comment>
<feature type="binding site" evidence="6">
    <location>
        <position position="137"/>
    </location>
    <ligand>
        <name>Mn(2+)</name>
        <dbReference type="ChEBI" id="CHEBI:29035"/>
    </ligand>
</feature>
<dbReference type="Pfam" id="PF04227">
    <property type="entry name" value="Indigoidine_A"/>
    <property type="match status" value="1"/>
</dbReference>
<dbReference type="GO" id="GO:0046113">
    <property type="term" value="P:nucleobase catabolic process"/>
    <property type="evidence" value="ECO:0007669"/>
    <property type="project" value="UniProtKB-UniRule"/>
</dbReference>
<accession>A0A5M4FAZ5</accession>
<feature type="active site" description="Nucleophile" evidence="6">
    <location>
        <position position="158"/>
    </location>
</feature>
<feature type="active site" description="Proton donor" evidence="6">
    <location>
        <position position="25"/>
    </location>
</feature>
<keyword evidence="1 6" id="KW-0479">Metal-binding</keyword>
<protein>
    <recommendedName>
        <fullName evidence="6">Pseudouridine-5'-phosphate glycosidase</fullName>
        <shortName evidence="6">PsiMP glycosidase</shortName>
        <ecNumber evidence="6">4.2.1.70</ecNumber>
    </recommendedName>
</protein>
<gene>
    <name evidence="6" type="primary">psuG</name>
    <name evidence="7" type="ORF">ESP70_015260</name>
</gene>
<dbReference type="EC" id="4.2.1.70" evidence="6"/>
<dbReference type="PANTHER" id="PTHR42909">
    <property type="entry name" value="ZGC:136858"/>
    <property type="match status" value="1"/>
</dbReference>
<feature type="binding site" evidence="6">
    <location>
        <position position="85"/>
    </location>
    <ligand>
        <name>substrate</name>
    </ligand>
</feature>
<evidence type="ECO:0000256" key="2">
    <source>
        <dbReference type="ARBA" id="ARBA00022801"/>
    </source>
</evidence>
<dbReference type="EMBL" id="SDPQ02000003">
    <property type="protein sequence ID" value="KAA1395514.1"/>
    <property type="molecule type" value="Genomic_DNA"/>
</dbReference>
<evidence type="ECO:0000256" key="5">
    <source>
        <dbReference type="ARBA" id="ARBA00023295"/>
    </source>
</evidence>
<keyword evidence="5 6" id="KW-0326">Glycosidase</keyword>
<evidence type="ECO:0000313" key="8">
    <source>
        <dbReference type="Proteomes" id="UP000380867"/>
    </source>
</evidence>
<dbReference type="SUPFAM" id="SSF110581">
    <property type="entry name" value="Indigoidine synthase A-like"/>
    <property type="match status" value="1"/>
</dbReference>
<feature type="binding site" evidence="6">
    <location>
        <position position="105"/>
    </location>
    <ligand>
        <name>substrate</name>
    </ligand>
</feature>
<dbReference type="HAMAP" id="MF_01876">
    <property type="entry name" value="PsiMP_glycosidase"/>
    <property type="match status" value="1"/>
</dbReference>
<dbReference type="RefSeq" id="WP_149690178.1">
    <property type="nucleotide sequence ID" value="NZ_SDPQ02000003.1"/>
</dbReference>
<dbReference type="PANTHER" id="PTHR42909:SF1">
    <property type="entry name" value="CARBOHYDRATE KINASE PFKB DOMAIN-CONTAINING PROTEIN"/>
    <property type="match status" value="1"/>
</dbReference>
<dbReference type="InterPro" id="IPR022830">
    <property type="entry name" value="Indigdn_synthA-like"/>
</dbReference>
<dbReference type="GO" id="GO:0005737">
    <property type="term" value="C:cytoplasm"/>
    <property type="evidence" value="ECO:0007669"/>
    <property type="project" value="TreeGrafter"/>
</dbReference>
<evidence type="ECO:0000313" key="7">
    <source>
        <dbReference type="EMBL" id="KAA1395514.1"/>
    </source>
</evidence>
<comment type="cofactor">
    <cofactor evidence="6">
        <name>Mn(2+)</name>
        <dbReference type="ChEBI" id="CHEBI:29035"/>
    </cofactor>
    <text evidence="6">Binds 1 Mn(2+) ion per subunit.</text>
</comment>
<evidence type="ECO:0000256" key="1">
    <source>
        <dbReference type="ARBA" id="ARBA00022723"/>
    </source>
</evidence>
<evidence type="ECO:0000256" key="6">
    <source>
        <dbReference type="HAMAP-Rule" id="MF_01876"/>
    </source>
</evidence>
<feature type="binding site" evidence="6">
    <location>
        <begin position="139"/>
        <end position="141"/>
    </location>
    <ligand>
        <name>substrate</name>
    </ligand>
</feature>